<dbReference type="PANTHER" id="PTHR46481:SF9">
    <property type="entry name" value="ZINC FINGER BED DOMAIN-CONTAINING PROTEIN 1-LIKE"/>
    <property type="match status" value="1"/>
</dbReference>
<feature type="domain" description="BED-type" evidence="8">
    <location>
        <begin position="1284"/>
        <end position="1343"/>
    </location>
</feature>
<dbReference type="SMART" id="SM00614">
    <property type="entry name" value="ZnF_BED"/>
    <property type="match status" value="19"/>
</dbReference>
<name>A0AAE0QFX5_9TELE</name>
<feature type="domain" description="BED-type" evidence="8">
    <location>
        <begin position="1447"/>
        <end position="1509"/>
    </location>
</feature>
<feature type="domain" description="BED-type" evidence="8">
    <location>
        <begin position="952"/>
        <end position="1011"/>
    </location>
</feature>
<evidence type="ECO:0000256" key="6">
    <source>
        <dbReference type="PROSITE-ProRule" id="PRU00027"/>
    </source>
</evidence>
<evidence type="ECO:0000256" key="2">
    <source>
        <dbReference type="ARBA" id="ARBA00022771"/>
    </source>
</evidence>
<dbReference type="InterPro" id="IPR003656">
    <property type="entry name" value="Znf_BED"/>
</dbReference>
<dbReference type="InterPro" id="IPR052035">
    <property type="entry name" value="ZnF_BED_domain_contain"/>
</dbReference>
<feature type="domain" description="BED-type" evidence="8">
    <location>
        <begin position="1699"/>
        <end position="1758"/>
    </location>
</feature>
<feature type="region of interest" description="Disordered" evidence="7">
    <location>
        <begin position="281"/>
        <end position="320"/>
    </location>
</feature>
<feature type="compositionally biased region" description="Basic residues" evidence="7">
    <location>
        <begin position="126"/>
        <end position="143"/>
    </location>
</feature>
<feature type="domain" description="BED-type" evidence="8">
    <location>
        <begin position="356"/>
        <end position="415"/>
    </location>
</feature>
<dbReference type="PANTHER" id="PTHR46481">
    <property type="entry name" value="ZINC FINGER BED DOMAIN-CONTAINING PROTEIN 4"/>
    <property type="match status" value="1"/>
</dbReference>
<sequence>MNFKTDTAIKENLNRMKGGSEKAMFFQSFPHTEEEEEEDVLKEEEEEKSVSGDPFVVVKLEDERDGQEAERSERSSGCGSALEISLFAPLDSSEDGEEERPRPLSHTPPACWPCALGQDEELVSPQRRRRGRRKRAKQTRLRCHRDPAAQSGMKTTCETDDTDEPPDHSPPEKCAKSTLWDFPSHKTARSSVWEYFEYFINPEGELEDYGFPTCKLCQLKVACKRGNTSNMLRHLQENHTFAYREAKRADALWLDLDSTDSDMKMELDEQNLMADWCSVEKPSEEENEDDDDGDADYTEKQIPGHSKAEEAGSTSNMRHHLQSQHQIICPLTKSAGLVITLPEGDEPIKLYPPTTPRKSAVWKLFGFVMNNDGVLEENGFPICRLCHQVVASKDGNTSNMYSHLQHHHQAVYAELKHAMVPAGAEQRLDLSEATELHPPVKRRNSPVWKYFGFIKNTEGELKEDGFPLCKMCQRRVAAKDGTTSNMLNHLRRHHQAEYEEVKLANETLPPSRSEEVNDLPELFPPSIVPLSPVWDYFGYPKNTDGVIEENERPKCKACRQSIVSKQGILSNMLRHLKFYHDSLYEELKSRTGWRRYRPYKERSRAPPIQANPDELYPPKMALKSGVWKHFGYLRNSKGVVVPDGFPICKLCLRKVSTPRGCTTNMMVHLQRYHTTEFAEMRLNGDDNDDQTPRETGDPGPLSDLCPPQDVLEPVWEHFGYLKDTDGVVQVDGQPTCKLCGVKVSCPGESTKFLYRHLWKKHNAVYFDIKVATSSLRGEDGLVAPILFPPTHRVKSAVWEYFGYLKDAEGTVVCDGFPICKICYLNVAAKGGNTTNMFKHLKDHHKSIYDEIRPAGPEEIIPDHTSSILYAPDGQNSKLWEYFGYLRNADGTLIEDGAPACKICGMKVMWDGESTSNMMTHLQENHEGVHAEVQEALGNPRTEYTPELHPPTQNAYPVWEHFGFLKDAEGSVVFDGFPICKMCRQRVESKDGDTRNMFHHLKVNHRNVYQQIRPVVEKRVYKPFELCPPNGRQIDIRLWDHFGYPKNSEGEVEEDGAPVCKICLQKLTVSSRGANLTTSMLRHLRRNHQSVYEEVQEAIGAWRPEWNNEKLELYPPTQNVTSSVWEHFGYLKDAEGTVVCDGFPICKICHQKVPSKGGNTTNMFKHLKDCHRSVYIEIRSAVTNEVYEDVRSAADLHPPNTPCDPTLWEHFGYRKNGDGAVEEDGAPFCKLCLRKLVSRGETTRNMKQHLKENHNTVYTEPEEVLSSFVLELDTGTSDLHPPTRKVKSAVWKFFGYPRDAAGLVLSDGFPICKLCQKKVSAKGGNTTNMFTHLRDYHRTTYNEVKATFEPVRTENELEPVELHLPTTDALSPVWKYFGYPKNTDGSVVCDGYPLCRLCQLKVTAKGGSTTNMLMHLRAYHLDVYKEVKPAITKKSIYRPFELYPPSGQDDIKLWDHFGYQKSADGELKDDGAPICKICLRKMIKPPTGGTPTTNMLRHLRKKHQSVYNEVQEAITTLRTAWGIEPPELHPPTQNVTSAVWQYFGYLKDADGSVVCDDFPICKLCQQKVASKRRCTTNMFKHLKDYHRTVYDEVRSAVTSETFEDLSLPTDLHPPSGQYNPKLWEYFGYRKTADGDLMEDGAPICKLCFRKLISKGETTTNMMQHLKENHNAVYTEVQREVNPFTIGGATELPELYPPEHRVRSGVWKYFGYLRDAEGPADCAGFPICKICLSKVSNKGKVTANMTAHLKDHHRSIYDDLKIPDRRPKVVLAENLPELYPPSKQPLSPIWEHFGLPKNADGVVEEDGCPVCRICGKKVSSQDGRKMIRHLHFCHFSVYEELKDQSNRSCTAEWPSWPTEGEVERRIASTPCAVPHAERSPPATMEPPGFHPPSGMESARVGEMQQNVLLEVLSYCRFLHAAVHRLEQKIESLQPECRNLKISAEPTASVGGAQLSCSLAQRLGPSPQTKLLRDTEWLQDTANVPPQSIGGKRDKRRRRRARRASETQQDAVRQVNEEEPRDHAVQKNSKVKWWRKKRKPHATAHSDPEEAPSKERNSNDYRESERAQGATLCPGSSDCWTRDWLLALRYCL</sequence>
<feature type="region of interest" description="Disordered" evidence="7">
    <location>
        <begin position="1975"/>
        <end position="2070"/>
    </location>
</feature>
<feature type="compositionally biased region" description="Acidic residues" evidence="7">
    <location>
        <begin position="33"/>
        <end position="47"/>
    </location>
</feature>
<feature type="domain" description="BED-type" evidence="8">
    <location>
        <begin position="1207"/>
        <end position="1260"/>
    </location>
</feature>
<dbReference type="InterPro" id="IPR036236">
    <property type="entry name" value="Znf_C2H2_sf"/>
</dbReference>
<evidence type="ECO:0000313" key="10">
    <source>
        <dbReference type="Proteomes" id="UP001274896"/>
    </source>
</evidence>
<feature type="domain" description="BED-type" evidence="8">
    <location>
        <begin position="1616"/>
        <end position="1675"/>
    </location>
</feature>
<feature type="region of interest" description="Disordered" evidence="7">
    <location>
        <begin position="1871"/>
        <end position="1895"/>
    </location>
</feature>
<protein>
    <recommendedName>
        <fullName evidence="8">BED-type domain-containing protein</fullName>
    </recommendedName>
</protein>
<feature type="domain" description="BED-type" evidence="8">
    <location>
        <begin position="873"/>
        <end position="932"/>
    </location>
</feature>
<feature type="compositionally biased region" description="Acidic residues" evidence="7">
    <location>
        <begin position="283"/>
        <end position="296"/>
    </location>
</feature>
<evidence type="ECO:0000256" key="1">
    <source>
        <dbReference type="ARBA" id="ARBA00022723"/>
    </source>
</evidence>
<proteinExistence type="predicted"/>
<feature type="compositionally biased region" description="Basic and acidic residues" evidence="7">
    <location>
        <begin position="59"/>
        <end position="74"/>
    </location>
</feature>
<feature type="domain" description="BED-type" evidence="8">
    <location>
        <begin position="792"/>
        <end position="851"/>
    </location>
</feature>
<evidence type="ECO:0000256" key="5">
    <source>
        <dbReference type="ARBA" id="ARBA00023163"/>
    </source>
</evidence>
<gene>
    <name evidence="9" type="ORF">QTP70_023109</name>
</gene>
<accession>A0AAE0QFX5</accession>
<dbReference type="Pfam" id="PF02892">
    <property type="entry name" value="zf-BED"/>
    <property type="match status" value="12"/>
</dbReference>
<feature type="compositionally biased region" description="Basic residues" evidence="7">
    <location>
        <begin position="2026"/>
        <end position="2039"/>
    </location>
</feature>
<dbReference type="PROSITE" id="PS50808">
    <property type="entry name" value="ZF_BED"/>
    <property type="match status" value="18"/>
</dbReference>
<dbReference type="GO" id="GO:0003677">
    <property type="term" value="F:DNA binding"/>
    <property type="evidence" value="ECO:0007669"/>
    <property type="project" value="InterPro"/>
</dbReference>
<feature type="domain" description="BED-type" evidence="8">
    <location>
        <begin position="709"/>
        <end position="768"/>
    </location>
</feature>
<organism evidence="9 10">
    <name type="scientific">Hemibagrus guttatus</name>
    <dbReference type="NCBI Taxonomy" id="175788"/>
    <lineage>
        <taxon>Eukaryota</taxon>
        <taxon>Metazoa</taxon>
        <taxon>Chordata</taxon>
        <taxon>Craniata</taxon>
        <taxon>Vertebrata</taxon>
        <taxon>Euteleostomi</taxon>
        <taxon>Actinopterygii</taxon>
        <taxon>Neopterygii</taxon>
        <taxon>Teleostei</taxon>
        <taxon>Ostariophysi</taxon>
        <taxon>Siluriformes</taxon>
        <taxon>Bagridae</taxon>
        <taxon>Hemibagrus</taxon>
    </lineage>
</organism>
<keyword evidence="4" id="KW-0805">Transcription regulation</keyword>
<keyword evidence="2 6" id="KW-0863">Zinc-finger</keyword>
<keyword evidence="1" id="KW-0479">Metal-binding</keyword>
<evidence type="ECO:0000259" key="8">
    <source>
        <dbReference type="PROSITE" id="PS50808"/>
    </source>
</evidence>
<feature type="domain" description="BED-type" evidence="8">
    <location>
        <begin position="1367"/>
        <end position="1426"/>
    </location>
</feature>
<keyword evidence="5" id="KW-0804">Transcription</keyword>
<dbReference type="GO" id="GO:0008270">
    <property type="term" value="F:zinc ion binding"/>
    <property type="evidence" value="ECO:0007669"/>
    <property type="project" value="UniProtKB-KW"/>
</dbReference>
<evidence type="ECO:0000313" key="9">
    <source>
        <dbReference type="EMBL" id="KAK3519259.1"/>
    </source>
</evidence>
<evidence type="ECO:0000256" key="4">
    <source>
        <dbReference type="ARBA" id="ARBA00023015"/>
    </source>
</evidence>
<keyword evidence="3" id="KW-0862">Zinc</keyword>
<dbReference type="EMBL" id="JAUCMX010000017">
    <property type="protein sequence ID" value="KAK3519259.1"/>
    <property type="molecule type" value="Genomic_DNA"/>
</dbReference>
<feature type="region of interest" description="Disordered" evidence="7">
    <location>
        <begin position="682"/>
        <end position="704"/>
    </location>
</feature>
<feature type="domain" description="BED-type" evidence="8">
    <location>
        <begin position="1118"/>
        <end position="1177"/>
    </location>
</feature>
<feature type="compositionally biased region" description="Basic and acidic residues" evidence="7">
    <location>
        <begin position="2012"/>
        <end position="2022"/>
    </location>
</feature>
<feature type="domain" description="BED-type" evidence="8">
    <location>
        <begin position="187"/>
        <end position="246"/>
    </location>
</feature>
<evidence type="ECO:0000256" key="3">
    <source>
        <dbReference type="ARBA" id="ARBA00022833"/>
    </source>
</evidence>
<feature type="domain" description="BED-type" evidence="8">
    <location>
        <begin position="621"/>
        <end position="680"/>
    </location>
</feature>
<feature type="compositionally biased region" description="Basic residues" evidence="7">
    <location>
        <begin position="1990"/>
        <end position="1999"/>
    </location>
</feature>
<feature type="domain" description="BED-type" evidence="8">
    <location>
        <begin position="442"/>
        <end position="501"/>
    </location>
</feature>
<dbReference type="SUPFAM" id="SSF57667">
    <property type="entry name" value="beta-beta-alpha zinc fingers"/>
    <property type="match status" value="19"/>
</dbReference>
<evidence type="ECO:0000256" key="7">
    <source>
        <dbReference type="SAM" id="MobiDB-lite"/>
    </source>
</evidence>
<reference evidence="9" key="1">
    <citation type="submission" date="2023-06" db="EMBL/GenBank/DDBJ databases">
        <title>Male Hemibagrus guttatus genome.</title>
        <authorList>
            <person name="Bian C."/>
        </authorList>
    </citation>
    <scope>NUCLEOTIDE SEQUENCE</scope>
    <source>
        <strain evidence="9">Male_cb2023</strain>
        <tissue evidence="9">Muscle</tissue>
    </source>
</reference>
<feature type="domain" description="BED-type" evidence="8">
    <location>
        <begin position="528"/>
        <end position="587"/>
    </location>
</feature>
<feature type="compositionally biased region" description="Basic and acidic residues" evidence="7">
    <location>
        <begin position="165"/>
        <end position="175"/>
    </location>
</feature>
<feature type="compositionally biased region" description="Basic and acidic residues" evidence="7">
    <location>
        <begin position="2041"/>
        <end position="2063"/>
    </location>
</feature>
<feature type="compositionally biased region" description="Basic and acidic residues" evidence="7">
    <location>
        <begin position="682"/>
        <end position="696"/>
    </location>
</feature>
<feature type="domain" description="BED-type" evidence="8">
    <location>
        <begin position="1533"/>
        <end position="1592"/>
    </location>
</feature>
<dbReference type="Proteomes" id="UP001274896">
    <property type="component" value="Unassembled WGS sequence"/>
</dbReference>
<comment type="caution">
    <text evidence="9">The sequence shown here is derived from an EMBL/GenBank/DDBJ whole genome shotgun (WGS) entry which is preliminary data.</text>
</comment>
<keyword evidence="10" id="KW-1185">Reference proteome</keyword>
<feature type="domain" description="BED-type" evidence="8">
    <location>
        <begin position="1032"/>
        <end position="1094"/>
    </location>
</feature>
<feature type="region of interest" description="Disordered" evidence="7">
    <location>
        <begin position="27"/>
        <end position="176"/>
    </location>
</feature>